<evidence type="ECO:0000313" key="1">
    <source>
        <dbReference type="EMBL" id="KAL2068001.1"/>
    </source>
</evidence>
<evidence type="ECO:0000313" key="2">
    <source>
        <dbReference type="Proteomes" id="UP001595075"/>
    </source>
</evidence>
<protein>
    <submittedName>
        <fullName evidence="1">Uncharacterized protein</fullName>
    </submittedName>
</protein>
<reference evidence="1 2" key="1">
    <citation type="journal article" date="2024" name="Commun. Biol.">
        <title>Comparative genomic analysis of thermophilic fungi reveals convergent evolutionary adaptations and gene losses.</title>
        <authorList>
            <person name="Steindorff A.S."/>
            <person name="Aguilar-Pontes M.V."/>
            <person name="Robinson A.J."/>
            <person name="Andreopoulos B."/>
            <person name="LaButti K."/>
            <person name="Kuo A."/>
            <person name="Mondo S."/>
            <person name="Riley R."/>
            <person name="Otillar R."/>
            <person name="Haridas S."/>
            <person name="Lipzen A."/>
            <person name="Grimwood J."/>
            <person name="Schmutz J."/>
            <person name="Clum A."/>
            <person name="Reid I.D."/>
            <person name="Moisan M.C."/>
            <person name="Butler G."/>
            <person name="Nguyen T.T.M."/>
            <person name="Dewar K."/>
            <person name="Conant G."/>
            <person name="Drula E."/>
            <person name="Henrissat B."/>
            <person name="Hansel C."/>
            <person name="Singer S."/>
            <person name="Hutchinson M.I."/>
            <person name="de Vries R.P."/>
            <person name="Natvig D.O."/>
            <person name="Powell A.J."/>
            <person name="Tsang A."/>
            <person name="Grigoriev I.V."/>
        </authorList>
    </citation>
    <scope>NUCLEOTIDE SEQUENCE [LARGE SCALE GENOMIC DNA]</scope>
    <source>
        <strain evidence="1 2">CBS 494.80</strain>
    </source>
</reference>
<accession>A0ABR4CEV0</accession>
<gene>
    <name evidence="1" type="ORF">VTL71DRAFT_16099</name>
</gene>
<comment type="caution">
    <text evidence="1">The sequence shown here is derived from an EMBL/GenBank/DDBJ whole genome shotgun (WGS) entry which is preliminary data.</text>
</comment>
<organism evidence="1 2">
    <name type="scientific">Oculimacula yallundae</name>
    <dbReference type="NCBI Taxonomy" id="86028"/>
    <lineage>
        <taxon>Eukaryota</taxon>
        <taxon>Fungi</taxon>
        <taxon>Dikarya</taxon>
        <taxon>Ascomycota</taxon>
        <taxon>Pezizomycotina</taxon>
        <taxon>Leotiomycetes</taxon>
        <taxon>Helotiales</taxon>
        <taxon>Ploettnerulaceae</taxon>
        <taxon>Oculimacula</taxon>
    </lineage>
</organism>
<dbReference type="EMBL" id="JAZHXI010000009">
    <property type="protein sequence ID" value="KAL2068001.1"/>
    <property type="molecule type" value="Genomic_DNA"/>
</dbReference>
<name>A0ABR4CEV0_9HELO</name>
<keyword evidence="2" id="KW-1185">Reference proteome</keyword>
<dbReference type="Proteomes" id="UP001595075">
    <property type="component" value="Unassembled WGS sequence"/>
</dbReference>
<proteinExistence type="predicted"/>
<sequence>MGIPPCPEVGQEGTHKFHAHKPFCCRGCNFTYSYDGAGQGTKSDNVWISYSSAFLEHWCSRRTFNHSFFAFEWVCCFLWGMANWDELVWWVGGFQQIQQRLNDMGRDKFHQGKSNSVPSVFAWHGMECPFRLMGARENTFLFVCRLFSSFRSLQQLLVSKQAFCSSFCLRAVYCMVLVGE</sequence>